<evidence type="ECO:0000313" key="6">
    <source>
        <dbReference type="Proteomes" id="UP000011087"/>
    </source>
</evidence>
<keyword evidence="1" id="KW-0479">Metal-binding</keyword>
<protein>
    <recommendedName>
        <fullName evidence="3">C2 domain-containing protein</fullName>
    </recommendedName>
</protein>
<dbReference type="Proteomes" id="UP000011087">
    <property type="component" value="Unassembled WGS sequence"/>
</dbReference>
<reference evidence="4 6" key="1">
    <citation type="journal article" date="2012" name="Nature">
        <title>Algal genomes reveal evolutionary mosaicism and the fate of nucleomorphs.</title>
        <authorList>
            <consortium name="DOE Joint Genome Institute"/>
            <person name="Curtis B.A."/>
            <person name="Tanifuji G."/>
            <person name="Burki F."/>
            <person name="Gruber A."/>
            <person name="Irimia M."/>
            <person name="Maruyama S."/>
            <person name="Arias M.C."/>
            <person name="Ball S.G."/>
            <person name="Gile G.H."/>
            <person name="Hirakawa Y."/>
            <person name="Hopkins J.F."/>
            <person name="Kuo A."/>
            <person name="Rensing S.A."/>
            <person name="Schmutz J."/>
            <person name="Symeonidi A."/>
            <person name="Elias M."/>
            <person name="Eveleigh R.J."/>
            <person name="Herman E.K."/>
            <person name="Klute M.J."/>
            <person name="Nakayama T."/>
            <person name="Obornik M."/>
            <person name="Reyes-Prieto A."/>
            <person name="Armbrust E.V."/>
            <person name="Aves S.J."/>
            <person name="Beiko R.G."/>
            <person name="Coutinho P."/>
            <person name="Dacks J.B."/>
            <person name="Durnford D.G."/>
            <person name="Fast N.M."/>
            <person name="Green B.R."/>
            <person name="Grisdale C.J."/>
            <person name="Hempel F."/>
            <person name="Henrissat B."/>
            <person name="Hoppner M.P."/>
            <person name="Ishida K."/>
            <person name="Kim E."/>
            <person name="Koreny L."/>
            <person name="Kroth P.G."/>
            <person name="Liu Y."/>
            <person name="Malik S.B."/>
            <person name="Maier U.G."/>
            <person name="McRose D."/>
            <person name="Mock T."/>
            <person name="Neilson J.A."/>
            <person name="Onodera N.T."/>
            <person name="Poole A.M."/>
            <person name="Pritham E.J."/>
            <person name="Richards T.A."/>
            <person name="Rocap G."/>
            <person name="Roy S.W."/>
            <person name="Sarai C."/>
            <person name="Schaack S."/>
            <person name="Shirato S."/>
            <person name="Slamovits C.H."/>
            <person name="Spencer D.F."/>
            <person name="Suzuki S."/>
            <person name="Worden A.Z."/>
            <person name="Zauner S."/>
            <person name="Barry K."/>
            <person name="Bell C."/>
            <person name="Bharti A.K."/>
            <person name="Crow J.A."/>
            <person name="Grimwood J."/>
            <person name="Kramer R."/>
            <person name="Lindquist E."/>
            <person name="Lucas S."/>
            <person name="Salamov A."/>
            <person name="McFadden G.I."/>
            <person name="Lane C.E."/>
            <person name="Keeling P.J."/>
            <person name="Gray M.W."/>
            <person name="Grigoriev I.V."/>
            <person name="Archibald J.M."/>
        </authorList>
    </citation>
    <scope>NUCLEOTIDE SEQUENCE</scope>
    <source>
        <strain evidence="4 6">CCMP2712</strain>
    </source>
</reference>
<dbReference type="OrthoDB" id="67700at2759"/>
<evidence type="ECO:0000313" key="4">
    <source>
        <dbReference type="EMBL" id="EKX46066.1"/>
    </source>
</evidence>
<reference evidence="5" key="3">
    <citation type="submission" date="2016-03" db="UniProtKB">
        <authorList>
            <consortium name="EnsemblProtists"/>
        </authorList>
    </citation>
    <scope>IDENTIFICATION</scope>
</reference>
<dbReference type="EMBL" id="JH992996">
    <property type="protein sequence ID" value="EKX46066.1"/>
    <property type="molecule type" value="Genomic_DNA"/>
</dbReference>
<dbReference type="GO" id="GO:0005509">
    <property type="term" value="F:calcium ion binding"/>
    <property type="evidence" value="ECO:0007669"/>
    <property type="project" value="TreeGrafter"/>
</dbReference>
<dbReference type="PANTHER" id="PTHR45911">
    <property type="entry name" value="C2 DOMAIN-CONTAINING PROTEIN"/>
    <property type="match status" value="1"/>
</dbReference>
<proteinExistence type="predicted"/>
<dbReference type="InterPro" id="IPR000008">
    <property type="entry name" value="C2_dom"/>
</dbReference>
<dbReference type="PROSITE" id="PS50004">
    <property type="entry name" value="C2"/>
    <property type="match status" value="1"/>
</dbReference>
<accession>L1JC17</accession>
<keyword evidence="2" id="KW-0106">Calcium</keyword>
<dbReference type="PANTHER" id="PTHR45911:SF4">
    <property type="entry name" value="MULTIPLE C2 AND TRANSMEMBRANE DOMAIN-CONTAINING PROTEIN"/>
    <property type="match status" value="1"/>
</dbReference>
<evidence type="ECO:0000256" key="1">
    <source>
        <dbReference type="ARBA" id="ARBA00022723"/>
    </source>
</evidence>
<dbReference type="Pfam" id="PF00168">
    <property type="entry name" value="C2"/>
    <property type="match status" value="1"/>
</dbReference>
<evidence type="ECO:0000313" key="5">
    <source>
        <dbReference type="EnsemblProtists" id="EKX46066"/>
    </source>
</evidence>
<feature type="domain" description="C2" evidence="3">
    <location>
        <begin position="11"/>
        <end position="124"/>
    </location>
</feature>
<organism evidence="4">
    <name type="scientific">Guillardia theta (strain CCMP2712)</name>
    <name type="common">Cryptophyte</name>
    <dbReference type="NCBI Taxonomy" id="905079"/>
    <lineage>
        <taxon>Eukaryota</taxon>
        <taxon>Cryptophyceae</taxon>
        <taxon>Pyrenomonadales</taxon>
        <taxon>Geminigeraceae</taxon>
        <taxon>Guillardia</taxon>
    </lineage>
</organism>
<dbReference type="AlphaFoldDB" id="L1JC17"/>
<sequence>MLARVAPERQLVYQLQRTSLISPIVAKGAKLRITVVGGKGLPKMDRFGKADPYVVLNVDGQKAKTRILKKTLDPVWEETFDFYIRSFDSQILVECFDWDFADSHDFMGCVEVEMGSLLEGDVDE</sequence>
<dbReference type="SMART" id="SM00239">
    <property type="entry name" value="C2"/>
    <property type="match status" value="1"/>
</dbReference>
<feature type="non-terminal residue" evidence="4">
    <location>
        <position position="124"/>
    </location>
</feature>
<dbReference type="EnsemblProtists" id="EKX46066">
    <property type="protein sequence ID" value="EKX46066"/>
    <property type="gene ID" value="GUITHDRAFT_70823"/>
</dbReference>
<name>L1JC17_GUITC</name>
<dbReference type="InterPro" id="IPR035892">
    <property type="entry name" value="C2_domain_sf"/>
</dbReference>
<evidence type="ECO:0000259" key="3">
    <source>
        <dbReference type="PROSITE" id="PS50004"/>
    </source>
</evidence>
<gene>
    <name evidence="4" type="ORF">GUITHDRAFT_70823</name>
</gene>
<dbReference type="KEGG" id="gtt:GUITHDRAFT_70823"/>
<keyword evidence="6" id="KW-1185">Reference proteome</keyword>
<dbReference type="GeneID" id="17302761"/>
<evidence type="ECO:0000256" key="2">
    <source>
        <dbReference type="ARBA" id="ARBA00022837"/>
    </source>
</evidence>
<dbReference type="HOGENOM" id="CLU_2009944_0_0_1"/>
<reference evidence="6" key="2">
    <citation type="submission" date="2012-11" db="EMBL/GenBank/DDBJ databases">
        <authorList>
            <person name="Kuo A."/>
            <person name="Curtis B.A."/>
            <person name="Tanifuji G."/>
            <person name="Burki F."/>
            <person name="Gruber A."/>
            <person name="Irimia M."/>
            <person name="Maruyama S."/>
            <person name="Arias M.C."/>
            <person name="Ball S.G."/>
            <person name="Gile G.H."/>
            <person name="Hirakawa Y."/>
            <person name="Hopkins J.F."/>
            <person name="Rensing S.A."/>
            <person name="Schmutz J."/>
            <person name="Symeonidi A."/>
            <person name="Elias M."/>
            <person name="Eveleigh R.J."/>
            <person name="Herman E.K."/>
            <person name="Klute M.J."/>
            <person name="Nakayama T."/>
            <person name="Obornik M."/>
            <person name="Reyes-Prieto A."/>
            <person name="Armbrust E.V."/>
            <person name="Aves S.J."/>
            <person name="Beiko R.G."/>
            <person name="Coutinho P."/>
            <person name="Dacks J.B."/>
            <person name="Durnford D.G."/>
            <person name="Fast N.M."/>
            <person name="Green B.R."/>
            <person name="Grisdale C."/>
            <person name="Hempe F."/>
            <person name="Henrissat B."/>
            <person name="Hoppner M.P."/>
            <person name="Ishida K.-I."/>
            <person name="Kim E."/>
            <person name="Koreny L."/>
            <person name="Kroth P.G."/>
            <person name="Liu Y."/>
            <person name="Malik S.-B."/>
            <person name="Maier U.G."/>
            <person name="McRose D."/>
            <person name="Mock T."/>
            <person name="Neilson J.A."/>
            <person name="Onodera N.T."/>
            <person name="Poole A.M."/>
            <person name="Pritham E.J."/>
            <person name="Richards T.A."/>
            <person name="Rocap G."/>
            <person name="Roy S.W."/>
            <person name="Sarai C."/>
            <person name="Schaack S."/>
            <person name="Shirato S."/>
            <person name="Slamovits C.H."/>
            <person name="Spencer D.F."/>
            <person name="Suzuki S."/>
            <person name="Worden A.Z."/>
            <person name="Zauner S."/>
            <person name="Barry K."/>
            <person name="Bell C."/>
            <person name="Bharti A.K."/>
            <person name="Crow J.A."/>
            <person name="Grimwood J."/>
            <person name="Kramer R."/>
            <person name="Lindquist E."/>
            <person name="Lucas S."/>
            <person name="Salamov A."/>
            <person name="McFadden G.I."/>
            <person name="Lane C.E."/>
            <person name="Keeling P.J."/>
            <person name="Gray M.W."/>
            <person name="Grigoriev I.V."/>
            <person name="Archibald J.M."/>
        </authorList>
    </citation>
    <scope>NUCLEOTIDE SEQUENCE</scope>
    <source>
        <strain evidence="6">CCMP2712</strain>
    </source>
</reference>
<dbReference type="SUPFAM" id="SSF49562">
    <property type="entry name" value="C2 domain (Calcium/lipid-binding domain, CaLB)"/>
    <property type="match status" value="1"/>
</dbReference>
<dbReference type="OMA" id="ITACPWI"/>
<dbReference type="PRINTS" id="PR00360">
    <property type="entry name" value="C2DOMAIN"/>
</dbReference>
<dbReference type="RefSeq" id="XP_005833046.1">
    <property type="nucleotide sequence ID" value="XM_005832989.1"/>
</dbReference>
<dbReference type="GO" id="GO:0016020">
    <property type="term" value="C:membrane"/>
    <property type="evidence" value="ECO:0007669"/>
    <property type="project" value="TreeGrafter"/>
</dbReference>
<dbReference type="PaxDb" id="55529-EKX46066"/>
<dbReference type="eggNOG" id="KOG1032">
    <property type="taxonomic scope" value="Eukaryota"/>
</dbReference>
<dbReference type="Gene3D" id="2.60.40.150">
    <property type="entry name" value="C2 domain"/>
    <property type="match status" value="1"/>
</dbReference>